<reference evidence="2 3" key="1">
    <citation type="submission" date="2019-03" db="EMBL/GenBank/DDBJ databases">
        <title>Draft Genome Sequence of Duganella callidus sp. nov., a Novel Duganella Species Isolated from Cultivated Soil.</title>
        <authorList>
            <person name="Raths R."/>
            <person name="Peta V."/>
            <person name="Bucking H."/>
        </authorList>
    </citation>
    <scope>NUCLEOTIDE SEQUENCE [LARGE SCALE GENOMIC DNA]</scope>
    <source>
        <strain evidence="2 3">DN04</strain>
    </source>
</reference>
<dbReference type="AlphaFoldDB" id="A0A4Y9S4Y0"/>
<dbReference type="EMBL" id="SPVG01000234">
    <property type="protein sequence ID" value="TFW16409.1"/>
    <property type="molecule type" value="Genomic_DNA"/>
</dbReference>
<evidence type="ECO:0000259" key="1">
    <source>
        <dbReference type="Pfam" id="PF04230"/>
    </source>
</evidence>
<dbReference type="PANTHER" id="PTHR36836">
    <property type="entry name" value="COLANIC ACID BIOSYNTHESIS PROTEIN WCAK"/>
    <property type="match status" value="1"/>
</dbReference>
<keyword evidence="2" id="KW-0808">Transferase</keyword>
<dbReference type="Proteomes" id="UP000297729">
    <property type="component" value="Unassembled WGS sequence"/>
</dbReference>
<proteinExistence type="predicted"/>
<evidence type="ECO:0000313" key="2">
    <source>
        <dbReference type="EMBL" id="TFW16409.1"/>
    </source>
</evidence>
<keyword evidence="3" id="KW-1185">Reference proteome</keyword>
<sequence length="393" mass="43225">MLLIGLLWHSTSSDNLGVGALTESQIALIRQAAERAGVAVRFRVFGTTGGMNYFAGDDRLERGAPISIKRTLAGLSPFPKQLGECDVVFDIGEGDSFTDIYGMPRLRMQVFAKAVALLKRRPLVLSPQTIGPFERPVSRLMAHAVLRRCSRVFARDGLSFGYLRQHQLTAHADEVVDVAFRLPFQRPARGADGRLQVGINVSGLLYNGGYTGANELGLSLDYTAMTRQMIERLLARGDCDVWLVPHVLAHDMPVEDDYLVSQRLQQDYPALRLAPRFGSPSEAKSFIAGMDFFTGARMHACIAAFSSGVPVVPLAYSRKFNGLFTALEYPHYGDCKAASAEQILEQVLGGLEQRATLRAAVERGNAIADTKLRRYEDFIEQTLRKLSGQTTPA</sequence>
<organism evidence="2 3">
    <name type="scientific">Duganella callida</name>
    <dbReference type="NCBI Taxonomy" id="2561932"/>
    <lineage>
        <taxon>Bacteria</taxon>
        <taxon>Pseudomonadati</taxon>
        <taxon>Pseudomonadota</taxon>
        <taxon>Betaproteobacteria</taxon>
        <taxon>Burkholderiales</taxon>
        <taxon>Oxalobacteraceae</taxon>
        <taxon>Telluria group</taxon>
        <taxon>Duganella</taxon>
    </lineage>
</organism>
<accession>A0A4Y9S4Y0</accession>
<dbReference type="Pfam" id="PF04230">
    <property type="entry name" value="PS_pyruv_trans"/>
    <property type="match status" value="1"/>
</dbReference>
<evidence type="ECO:0000313" key="3">
    <source>
        <dbReference type="Proteomes" id="UP000297729"/>
    </source>
</evidence>
<comment type="caution">
    <text evidence="2">The sequence shown here is derived from an EMBL/GenBank/DDBJ whole genome shotgun (WGS) entry which is preliminary data.</text>
</comment>
<dbReference type="GO" id="GO:0016740">
    <property type="term" value="F:transferase activity"/>
    <property type="evidence" value="ECO:0007669"/>
    <property type="project" value="UniProtKB-KW"/>
</dbReference>
<dbReference type="OrthoDB" id="1814359at2"/>
<dbReference type="PANTHER" id="PTHR36836:SF1">
    <property type="entry name" value="COLANIC ACID BIOSYNTHESIS PROTEIN WCAK"/>
    <property type="match status" value="1"/>
</dbReference>
<feature type="domain" description="Polysaccharide pyruvyl transferase" evidence="1">
    <location>
        <begin position="67"/>
        <end position="317"/>
    </location>
</feature>
<protein>
    <submittedName>
        <fullName evidence="2">Polysaccharide pyruvyl transferase family protein</fullName>
    </submittedName>
</protein>
<name>A0A4Y9S4Y0_9BURK</name>
<gene>
    <name evidence="2" type="ORF">E4L98_23605</name>
</gene>
<dbReference type="RefSeq" id="WP_135203985.1">
    <property type="nucleotide sequence ID" value="NZ_SPVG01000234.1"/>
</dbReference>
<dbReference type="InterPro" id="IPR007345">
    <property type="entry name" value="Polysacch_pyruvyl_Trfase"/>
</dbReference>